<evidence type="ECO:0000313" key="2">
    <source>
        <dbReference type="EMBL" id="MFD1711169.1"/>
    </source>
</evidence>
<keyword evidence="3" id="KW-1185">Reference proteome</keyword>
<dbReference type="InterPro" id="IPR013096">
    <property type="entry name" value="Cupin_2"/>
</dbReference>
<gene>
    <name evidence="2" type="ORF">ACFSF0_11155</name>
</gene>
<feature type="domain" description="Cupin type-2" evidence="1">
    <location>
        <begin position="38"/>
        <end position="97"/>
    </location>
</feature>
<evidence type="ECO:0000259" key="1">
    <source>
        <dbReference type="Pfam" id="PF07883"/>
    </source>
</evidence>
<dbReference type="Proteomes" id="UP001597304">
    <property type="component" value="Unassembled WGS sequence"/>
</dbReference>
<dbReference type="Gene3D" id="2.60.120.10">
    <property type="entry name" value="Jelly Rolls"/>
    <property type="match status" value="1"/>
</dbReference>
<dbReference type="SUPFAM" id="SSF51182">
    <property type="entry name" value="RmlC-like cupins"/>
    <property type="match status" value="1"/>
</dbReference>
<evidence type="ECO:0000313" key="3">
    <source>
        <dbReference type="Proteomes" id="UP001597304"/>
    </source>
</evidence>
<reference evidence="3" key="1">
    <citation type="journal article" date="2019" name="Int. J. Syst. Evol. Microbiol.">
        <title>The Global Catalogue of Microorganisms (GCM) 10K type strain sequencing project: providing services to taxonomists for standard genome sequencing and annotation.</title>
        <authorList>
            <consortium name="The Broad Institute Genomics Platform"/>
            <consortium name="The Broad Institute Genome Sequencing Center for Infectious Disease"/>
            <person name="Wu L."/>
            <person name="Ma J."/>
        </authorList>
    </citation>
    <scope>NUCLEOTIDE SEQUENCE [LARGE SCALE GENOMIC DNA]</scope>
    <source>
        <strain evidence="3">LMG 29247</strain>
    </source>
</reference>
<dbReference type="Pfam" id="PF07883">
    <property type="entry name" value="Cupin_2"/>
    <property type="match status" value="1"/>
</dbReference>
<dbReference type="EMBL" id="JBHUEJ010000021">
    <property type="protein sequence ID" value="MFD1711169.1"/>
    <property type="molecule type" value="Genomic_DNA"/>
</dbReference>
<organism evidence="2 3">
    <name type="scientific">Ottowia flava</name>
    <dbReference type="NCBI Taxonomy" id="2675430"/>
    <lineage>
        <taxon>Bacteria</taxon>
        <taxon>Pseudomonadati</taxon>
        <taxon>Pseudomonadota</taxon>
        <taxon>Betaproteobacteria</taxon>
        <taxon>Burkholderiales</taxon>
        <taxon>Comamonadaceae</taxon>
        <taxon>Ottowia</taxon>
    </lineage>
</organism>
<sequence length="103" mass="11618">MKHIVSRDFVAPRAWGSLPIAILNGTTVKLHWTDQPYRWHVNDGEEVFAVMDGQVRMHYREGGREHSILLQAGDIFYADTGTEHVAHPVGEARILVIEKEGSV</sequence>
<dbReference type="RefSeq" id="WP_147913975.1">
    <property type="nucleotide sequence ID" value="NZ_JBHUEJ010000021.1"/>
</dbReference>
<accession>A0ABW4KTQ6</accession>
<name>A0ABW4KTQ6_9BURK</name>
<dbReference type="InterPro" id="IPR014710">
    <property type="entry name" value="RmlC-like_jellyroll"/>
</dbReference>
<dbReference type="InterPro" id="IPR011051">
    <property type="entry name" value="RmlC_Cupin_sf"/>
</dbReference>
<proteinExistence type="predicted"/>
<protein>
    <submittedName>
        <fullName evidence="2">Cupin domain-containing protein</fullName>
    </submittedName>
</protein>
<comment type="caution">
    <text evidence="2">The sequence shown here is derived from an EMBL/GenBank/DDBJ whole genome shotgun (WGS) entry which is preliminary data.</text>
</comment>